<feature type="transmembrane region" description="Helical" evidence="6">
    <location>
        <begin position="330"/>
        <end position="355"/>
    </location>
</feature>
<feature type="transmembrane region" description="Helical" evidence="6">
    <location>
        <begin position="1155"/>
        <end position="1179"/>
    </location>
</feature>
<evidence type="ECO:0000256" key="1">
    <source>
        <dbReference type="ARBA" id="ARBA00004141"/>
    </source>
</evidence>
<feature type="compositionally biased region" description="Low complexity" evidence="5">
    <location>
        <begin position="2274"/>
        <end position="2290"/>
    </location>
</feature>
<feature type="transmembrane region" description="Helical" evidence="6">
    <location>
        <begin position="891"/>
        <end position="913"/>
    </location>
</feature>
<evidence type="ECO:0008006" key="11">
    <source>
        <dbReference type="Google" id="ProtNLM"/>
    </source>
</evidence>
<sequence length="3106" mass="330184">MAASGTAAARKRGAGDSIRLEAAAVFVSDALAGRSRPAAYKGDSRSLRVYKCHHSAAYRSFLTLVAVAHMALVLVESPSGWRQLPVAPGSPPRTFMSTTAIEGAILLAYCLDIAIQVRYAGVSTYLSSRWNSLEAIITLLFCADVITTATGLVHVQFSRAFRPLFVVTKRRHVRFLVTGVLHAVPALTPLLLIALALLAIFSFVGVLLLSSSSGLIEGLATQPLPFPPLCSPFVPPREPPPGNLSWAGPETPLGPWNSTDAASLLASAASAAAAAAAPALGSRPGTPAVSCEDYFSSVPVAAYTAFGLFGKTSWPNAMVPFIQRNPASSILFLLFMLAGDFFLVRVIVAVAFASFSDSANARLLRQAELSRIAVRRAFRLLADADTGFVSLEAFRALAIKVRPSVPAEVYDVVFRAVGGDCGLLGPTAFVAACRLLDVNARPVPGAIRTARAIARLLEEAPPRPPAEGEAGPGDGSATGSAGSGGAGINDDTRVDGLLGRHRQRGRSSSDDDAVLRGLDASSALLTGEDEDEDEDEGGAGCGGCEGAAGSCCPKDRPRGPADGTAQGGYARLGSGRLRPQAAAGLGCCCGAGGGAAGAPRALPGRSSAWGRVSRAGSATSLAAAPPPRAGCFGRLRDANDKARRPARRWLRSPVGEVLMVTVSIVAAVVEVIHQATTPISGKQAGDSIFGLEATSTAFGFFFLAEMLTKMWAYGLWSYGRRGLDVLDGVVAVAGGAALLARAIDAEAPCEASQLPNPPPDAAVDCARVLLVLALVQALRVLRVLRALRPFWRPVQALRRTAPLLVRIAATLFIVLYSIAAVAMELFAGSLSPYGPRASAVLESGYGRAGFWPLNFGTFPGALLMSFWLALNAKAPFMYEGVMASENSWHPLAFFVVAYIALVLAFLPVVQAFVIRGFQAHLAMIRRRDEGLVEGWEHLCAAAQARMFAERPQVYGAPQRWVLSLPERFGRVGEVMFGATLRVEFEGHASLRPVSEAVDAVLVQIAAKPQSSWLSVVFSQGVIGIQMLSFALSEVGEAGGPAYTVTAVPSIAAGLSFANPMLMLQYWGDTVWTAIMVIAIAWCVMLTMSLVFLVGVIARTNTRPSALVLRFYKTMAASTISWGFVPLVGVLLRTLTCEGSSWYGMPGLDCYGSVHAPVAAVVVLTLPIILITSLSMASVFFDRSPVSRTLDSASHGRGHVMIQFARTVVVFVFAFTGKDATWIKFGTLAAVSLLWLWVHVSLAPYANTVLNCAHSGVATALLWTTISAAIGWLSGGEQDVGLLALLGLPVVGLLGAMATHVFFSRIIGKEDPYAVTSLFHLVMWTRHRLRLAGEIRLRAEAAASASARAAAKGTTAAQNGSARAANIAGGIDGEMGVISAALSIERAAMTGIEAIEDMFPQSGIGHAIASSFYAVTSQLSHYKERQALTLSRAMSSAFDIEFLFFAALANLQDGSDNSKERKGSRRNVISVVDRALFLQHKRMALDAQAKCYQVHIKLMNHVASRDMDVGYLHSELGSQLDNSMRIARDNFDSMLRLNPDSPQALTLAAEFHAELGGNMQRAMDLLSRARRIEEQTRRVKSKKIPHFAFGGMCNDSDVSATDEGNAMFTISTDRSRLGEIVAVNQAALRMFGSSMLLGANISIITPSPIAEYHDLFLERFVQTGVSSFLDSTRYLTAQHAAGHIFAVRFRLYETPPSAQDMRPKLTGVVQPVLTDEGWLIVGDESFEFCILGVCLKTAELVNRPAEDLGRGTVPGALILPELFGTAGQGGQVDGDAVGAHTIRGRGEASVMGKTMMGKSRAGGSVMSGNQRSAAGGRNKRSETLTHHGTAEYMVEKLPLRFAQALDKPTRVRLFIPAVIEGEDEDTEQVEALDAMIEEEEAGGDDSDCDSTKALGEGDGPSKGGLGGVLGGRPGERKGVGRPPDASSSPSSIEVMVRVFMIPKPSAEHGGAVAVSWTPVVHTETPVLGGLRAASRRTGKISPRMQVKAKQVAEKAKARVRMAIPEDVVEESTAAGVGTVDDASITGAQDDDASTVGDAVGVSSGQSAPIVKVRSSVRLMKSGGSAAELDLKPRSSNSKRGVGGVAAARYRSMTGMDDGPIDDHHTFVSGMSKSSATKRSLKRSLDTMAKSKNVGIERLRSMLWFAVFAFAVLAIATMAALGPWATQIELHARSIDNIGRTVQLIEDINFNVGLLATEHMLEDKTWPVTNISANLYRMESLPQLMSATTQEMYSQLRALSGEVLEFMIDPTAITLDVVQSSAEFRVDHIGQRRSLAGAPGSAPGAQAAQRAGDGPDDGEHIASTDRAGSAAQASEEADHSSARSAARALAAGEGVPLPPGSTGEATHSALTETMSGFDALGAVQAAIEALRQLPRESIVAGNPDVDFLRANAQSRLTPALNSTIESKFHALIVDLELIRDIELWTAVTAVALSVVCQLIGSIAAAQKMHSEEVSLLRVFYHIPIDIAQGLVHRAEARLRKHRKETTRNGSGGEDEDGGLIGQGEAGGGTVAGGGTEGESDDSDDRRVEDEEDMKWQLILDKHANATRFRAMEEAGVRPSRSRKPASMQGEDSPLVGPSPKPALSQAEENFRITSDVTVSDSKMLRQTQVGLTIVPSCIIVFWFIAVFLIETGFHQDVIHDAERVVHMRELTTWASSHSFTLANAGLLERTNLTARKETIMRAPSERDRILFRMNRALHGGHSALGSQMEHKGLSLIFDLTPTVEGTPEYDVLVFDACPAVAAAMSVPLSFYKGTEMATAAVCRKAHDGVFSQGLRTAVMRFLARSQALESAVLHSIELTTALAAANASDVNTTELELNLESVDHSVEHLTEDLLRLYDPWMRAAVDHLAIMYAARLPRSIVLTWELERNLTIAFAVGLVLVLVIVLLPRMRWYERVVGATRRMMLVIPDEVLNVVPTLSSAILLLESNAVLNDGAKRKKSKESVAAARRKADKEAARLLRRHRSKGGLESESDGRVQPVTNIAEEDLLPGSGGSLRANSSSSKVLPTPGKSVMLLDERLTSPPARAPHVGLREDLSKQQPMEEGGASPAVMDEPHEGDSGRPSKASADSAGAAASSKSTTLPPIPAAASKVAGSSGGPREDADDDLFS</sequence>
<feature type="transmembrane region" description="Helical" evidence="6">
    <location>
        <begin position="1221"/>
        <end position="1239"/>
    </location>
</feature>
<keyword evidence="4 6" id="KW-0472">Membrane</keyword>
<organism evidence="9 10">
    <name type="scientific">Cafeteria roenbergensis</name>
    <name type="common">Marine flagellate</name>
    <dbReference type="NCBI Taxonomy" id="33653"/>
    <lineage>
        <taxon>Eukaryota</taxon>
        <taxon>Sar</taxon>
        <taxon>Stramenopiles</taxon>
        <taxon>Bigyra</taxon>
        <taxon>Opalozoa</taxon>
        <taxon>Bicosoecida</taxon>
        <taxon>Cafeteriaceae</taxon>
        <taxon>Cafeteria</taxon>
    </lineage>
</organism>
<feature type="transmembrane region" description="Helical" evidence="6">
    <location>
        <begin position="1073"/>
        <end position="1097"/>
    </location>
</feature>
<protein>
    <recommendedName>
        <fullName evidence="11">EF-hand domain-containing protein</fullName>
    </recommendedName>
</protein>
<feature type="transmembrane region" description="Helical" evidence="6">
    <location>
        <begin position="135"/>
        <end position="155"/>
    </location>
</feature>
<dbReference type="InterPro" id="IPR005821">
    <property type="entry name" value="Ion_trans_dom"/>
</dbReference>
<evidence type="ECO:0000256" key="3">
    <source>
        <dbReference type="ARBA" id="ARBA00022989"/>
    </source>
</evidence>
<feature type="domain" description="Ion transport" evidence="7">
    <location>
        <begin position="657"/>
        <end position="918"/>
    </location>
</feature>
<feature type="region of interest" description="Disordered" evidence="5">
    <location>
        <begin position="2272"/>
        <end position="2344"/>
    </location>
</feature>
<dbReference type="InterPro" id="IPR000014">
    <property type="entry name" value="PAS"/>
</dbReference>
<dbReference type="SUPFAM" id="SSF55785">
    <property type="entry name" value="PYP-like sensor domain (PAS domain)"/>
    <property type="match status" value="1"/>
</dbReference>
<dbReference type="EMBL" id="VLTL01000059">
    <property type="protein sequence ID" value="KAA0164152.1"/>
    <property type="molecule type" value="Genomic_DNA"/>
</dbReference>
<dbReference type="Gene3D" id="1.20.120.350">
    <property type="entry name" value="Voltage-gated potassium channels. Chain C"/>
    <property type="match status" value="2"/>
</dbReference>
<evidence type="ECO:0000256" key="5">
    <source>
        <dbReference type="SAM" id="MobiDB-lite"/>
    </source>
</evidence>
<feature type="compositionally biased region" description="Gly residues" evidence="5">
    <location>
        <begin position="470"/>
        <end position="487"/>
    </location>
</feature>
<dbReference type="Pfam" id="PF25474">
    <property type="entry name" value="TPR_TmcB"/>
    <property type="match status" value="1"/>
</dbReference>
<feature type="transmembrane region" description="Helical" evidence="6">
    <location>
        <begin position="1251"/>
        <end position="1273"/>
    </location>
</feature>
<dbReference type="Pfam" id="PF00520">
    <property type="entry name" value="Ion_trans"/>
    <property type="match status" value="2"/>
</dbReference>
<proteinExistence type="predicted"/>
<accession>A0A5A8DFQ4</accession>
<dbReference type="PANTHER" id="PTHR46726:SF1">
    <property type="entry name" value="TWO-PORE CALCIUM CHANNEL 3"/>
    <property type="match status" value="1"/>
</dbReference>
<feature type="domain" description="TmcB/TmcC TPR repeats" evidence="8">
    <location>
        <begin position="1456"/>
        <end position="1576"/>
    </location>
</feature>
<dbReference type="Gene3D" id="3.30.450.20">
    <property type="entry name" value="PAS domain"/>
    <property type="match status" value="1"/>
</dbReference>
<feature type="transmembrane region" description="Helical" evidence="6">
    <location>
        <begin position="95"/>
        <end position="115"/>
    </location>
</feature>
<feature type="compositionally biased region" description="Gly residues" evidence="5">
    <location>
        <begin position="1895"/>
        <end position="1911"/>
    </location>
</feature>
<dbReference type="GO" id="GO:0016020">
    <property type="term" value="C:membrane"/>
    <property type="evidence" value="ECO:0007669"/>
    <property type="project" value="UniProtKB-SubCell"/>
</dbReference>
<feature type="transmembrane region" description="Helical" evidence="6">
    <location>
        <begin position="2607"/>
        <end position="2627"/>
    </location>
</feature>
<evidence type="ECO:0000313" key="9">
    <source>
        <dbReference type="EMBL" id="KAA0164152.1"/>
    </source>
</evidence>
<comment type="subcellular location">
    <subcellularLocation>
        <location evidence="1">Membrane</location>
        <topology evidence="1">Multi-pass membrane protein</topology>
    </subcellularLocation>
</comment>
<feature type="transmembrane region" description="Helical" evidence="6">
    <location>
        <begin position="657"/>
        <end position="676"/>
    </location>
</feature>
<feature type="compositionally biased region" description="Gly residues" evidence="5">
    <location>
        <begin position="2496"/>
        <end position="2514"/>
    </location>
</feature>
<dbReference type="SUPFAM" id="SSF81324">
    <property type="entry name" value="Voltage-gated potassium channels"/>
    <property type="match status" value="2"/>
</dbReference>
<dbReference type="InterPro" id="IPR057352">
    <property type="entry name" value="TPR_TmcB/C"/>
</dbReference>
<keyword evidence="3 6" id="KW-1133">Transmembrane helix</keyword>
<feature type="compositionally biased region" description="Basic and acidic residues" evidence="5">
    <location>
        <begin position="3050"/>
        <end position="3059"/>
    </location>
</feature>
<dbReference type="Gene3D" id="1.10.287.70">
    <property type="match status" value="2"/>
</dbReference>
<feature type="transmembrane region" description="Helical" evidence="6">
    <location>
        <begin position="850"/>
        <end position="870"/>
    </location>
</feature>
<feature type="region of interest" description="Disordered" evidence="5">
    <location>
        <begin position="2479"/>
        <end position="2528"/>
    </location>
</feature>
<feature type="transmembrane region" description="Helical" evidence="6">
    <location>
        <begin position="803"/>
        <end position="830"/>
    </location>
</feature>
<dbReference type="InterPro" id="IPR027359">
    <property type="entry name" value="Volt_channel_dom_sf"/>
</dbReference>
<feature type="region of interest" description="Disordered" evidence="5">
    <location>
        <begin position="2959"/>
        <end position="3106"/>
    </location>
</feature>
<name>A0A5A8DFQ4_CAFRO</name>
<feature type="compositionally biased region" description="Low complexity" evidence="5">
    <location>
        <begin position="3061"/>
        <end position="3076"/>
    </location>
</feature>
<evidence type="ECO:0000259" key="8">
    <source>
        <dbReference type="Pfam" id="PF25474"/>
    </source>
</evidence>
<dbReference type="GO" id="GO:0005216">
    <property type="term" value="F:monoatomic ion channel activity"/>
    <property type="evidence" value="ECO:0007669"/>
    <property type="project" value="InterPro"/>
</dbReference>
<reference evidence="9 10" key="1">
    <citation type="submission" date="2019-07" db="EMBL/GenBank/DDBJ databases">
        <title>Genomes of Cafeteria roenbergensis.</title>
        <authorList>
            <person name="Fischer M.G."/>
            <person name="Hackl T."/>
            <person name="Roman M."/>
        </authorList>
    </citation>
    <scope>NUCLEOTIDE SEQUENCE [LARGE SCALE GENOMIC DNA]</scope>
    <source>
        <strain evidence="9 10">RCC970-E3</strain>
    </source>
</reference>
<feature type="region of interest" description="Disordered" evidence="5">
    <location>
        <begin position="2549"/>
        <end position="2580"/>
    </location>
</feature>
<feature type="region of interest" description="Disordered" evidence="5">
    <location>
        <begin position="1877"/>
        <end position="1929"/>
    </location>
</feature>
<keyword evidence="2 6" id="KW-0812">Transmembrane</keyword>
<evidence type="ECO:0000256" key="4">
    <source>
        <dbReference type="ARBA" id="ARBA00023136"/>
    </source>
</evidence>
<dbReference type="InterPro" id="IPR035965">
    <property type="entry name" value="PAS-like_dom_sf"/>
</dbReference>
<dbReference type="Proteomes" id="UP000324907">
    <property type="component" value="Unassembled WGS sequence"/>
</dbReference>
<evidence type="ECO:0000256" key="2">
    <source>
        <dbReference type="ARBA" id="ARBA00022692"/>
    </source>
</evidence>
<feature type="region of interest" description="Disordered" evidence="5">
    <location>
        <begin position="1795"/>
        <end position="1822"/>
    </location>
</feature>
<feature type="compositionally biased region" description="Low complexity" evidence="5">
    <location>
        <begin position="2320"/>
        <end position="2329"/>
    </location>
</feature>
<evidence type="ECO:0000313" key="10">
    <source>
        <dbReference type="Proteomes" id="UP000324907"/>
    </source>
</evidence>
<dbReference type="PANTHER" id="PTHR46726">
    <property type="entry name" value="TWO PORE CHANNEL 3"/>
    <property type="match status" value="1"/>
</dbReference>
<gene>
    <name evidence="9" type="ORF">FNF28_03965</name>
</gene>
<feature type="transmembrane region" description="Helical" evidence="6">
    <location>
        <begin position="1118"/>
        <end position="1135"/>
    </location>
</feature>
<comment type="caution">
    <text evidence="9">The sequence shown here is derived from an EMBL/GenBank/DDBJ whole genome shotgun (WGS) entry which is preliminary data.</text>
</comment>
<feature type="transmembrane region" description="Helical" evidence="6">
    <location>
        <begin position="1279"/>
        <end position="1302"/>
    </location>
</feature>
<evidence type="ECO:0000259" key="7">
    <source>
        <dbReference type="Pfam" id="PF00520"/>
    </source>
</evidence>
<feature type="transmembrane region" description="Helical" evidence="6">
    <location>
        <begin position="176"/>
        <end position="209"/>
    </location>
</feature>
<feature type="transmembrane region" description="Helical" evidence="6">
    <location>
        <begin position="2868"/>
        <end position="2885"/>
    </location>
</feature>
<feature type="domain" description="Ion transport" evidence="7">
    <location>
        <begin position="97"/>
        <end position="358"/>
    </location>
</feature>
<dbReference type="CDD" id="cd00130">
    <property type="entry name" value="PAS"/>
    <property type="match status" value="1"/>
</dbReference>
<evidence type="ECO:0000256" key="6">
    <source>
        <dbReference type="SAM" id="Phobius"/>
    </source>
</evidence>
<feature type="region of interest" description="Disordered" evidence="5">
    <location>
        <begin position="461"/>
        <end position="494"/>
    </location>
</feature>
<feature type="transmembrane region" description="Helical" evidence="6">
    <location>
        <begin position="2140"/>
        <end position="2163"/>
    </location>
</feature>
<feature type="compositionally biased region" description="Acidic residues" evidence="5">
    <location>
        <begin position="1877"/>
        <end position="1887"/>
    </location>
</feature>